<dbReference type="InterPro" id="IPR021445">
    <property type="entry name" value="DUF3095"/>
</dbReference>
<protein>
    <recommendedName>
        <fullName evidence="3">Adenylate cyclase</fullName>
    </recommendedName>
</protein>
<evidence type="ECO:0000313" key="2">
    <source>
        <dbReference type="Proteomes" id="UP000323300"/>
    </source>
</evidence>
<dbReference type="AlphaFoldDB" id="A0A1I3YYE7"/>
<dbReference type="EMBL" id="FOSL01000005">
    <property type="protein sequence ID" value="SFK36894.1"/>
    <property type="molecule type" value="Genomic_DNA"/>
</dbReference>
<dbReference type="Proteomes" id="UP000323300">
    <property type="component" value="Unassembled WGS sequence"/>
</dbReference>
<dbReference type="RefSeq" id="WP_149760276.1">
    <property type="nucleotide sequence ID" value="NZ_BSPE01000056.1"/>
</dbReference>
<dbReference type="Pfam" id="PF11294">
    <property type="entry name" value="DUF3095"/>
    <property type="match status" value="1"/>
</dbReference>
<organism evidence="1 2">
    <name type="scientific">Neomesorhizobium albiziae</name>
    <dbReference type="NCBI Taxonomy" id="335020"/>
    <lineage>
        <taxon>Bacteria</taxon>
        <taxon>Pseudomonadati</taxon>
        <taxon>Pseudomonadota</taxon>
        <taxon>Alphaproteobacteria</taxon>
        <taxon>Hyphomicrobiales</taxon>
        <taxon>Phyllobacteriaceae</taxon>
        <taxon>Neomesorhizobium</taxon>
    </lineage>
</organism>
<evidence type="ECO:0008006" key="3">
    <source>
        <dbReference type="Google" id="ProtNLM"/>
    </source>
</evidence>
<gene>
    <name evidence="1" type="ORF">SAMN04488498_105262</name>
</gene>
<name>A0A1I3YYE7_9HYPH</name>
<accession>A0A1I3YYE7</accession>
<evidence type="ECO:0000313" key="1">
    <source>
        <dbReference type="EMBL" id="SFK36894.1"/>
    </source>
</evidence>
<proteinExistence type="predicted"/>
<reference evidence="1 2" key="1">
    <citation type="submission" date="2016-10" db="EMBL/GenBank/DDBJ databases">
        <authorList>
            <person name="Varghese N."/>
            <person name="Submissions S."/>
        </authorList>
    </citation>
    <scope>NUCLEOTIDE SEQUENCE [LARGE SCALE GENOMIC DNA]</scope>
    <source>
        <strain evidence="1 2">DSM 21822</strain>
    </source>
</reference>
<keyword evidence="2" id="KW-1185">Reference proteome</keyword>
<sequence>MDKIADRDTFFDAVPIFTQFEGVTDAANYRPLPDNWQLATADIVGSTKAIEAGRYKTVNMAGASVISALLNTLDRRDLPFVFGGDGALVAFPDGLRERTREALAAVQAWVAEELGLTMRAAIVPMADIRAKGLDVRVARFQASEEVSYAMFAGGGSSWAEAEMKAGRYGIDPAPAGTRPDLTGLSCRWNPIEARHGEIVSIIAVSSGSNNIAAFRQVVADVVALAGEEERAGHPVPRDGPDYSFPPRGLDAEVRAIAPKGHRIWPRLFILGQMALTKITDKFGWTIGRFDPKQYKRDVAENSDFRKFDDGLKMTIDVGPATVEKIEARLMQAEQAGVCTFGVHRQDSALMTCIVASPMQRDHVHFVDGAAGGYAMAAAKMKAKAKAAA</sequence>
<dbReference type="OrthoDB" id="5342145at2"/>